<feature type="region of interest" description="Disordered" evidence="6">
    <location>
        <begin position="134"/>
        <end position="161"/>
    </location>
</feature>
<keyword evidence="2" id="KW-0677">Repeat</keyword>
<dbReference type="Pfam" id="PF00096">
    <property type="entry name" value="zf-C2H2"/>
    <property type="match status" value="1"/>
</dbReference>
<protein>
    <submittedName>
        <fullName evidence="9">C2H2-type domain-containing protein</fullName>
    </submittedName>
</protein>
<proteinExistence type="predicted"/>
<dbReference type="SUPFAM" id="SSF57667">
    <property type="entry name" value="beta-beta-alpha zinc fingers"/>
    <property type="match status" value="1"/>
</dbReference>
<evidence type="ECO:0000313" key="9">
    <source>
        <dbReference type="WBParaSite" id="PgB08_g089_t02"/>
    </source>
</evidence>
<keyword evidence="8" id="KW-1185">Reference proteome</keyword>
<dbReference type="Gene3D" id="3.30.160.60">
    <property type="entry name" value="Classic Zinc Finger"/>
    <property type="match status" value="2"/>
</dbReference>
<accession>A0A914ZSW2</accession>
<feature type="domain" description="C2H2-type" evidence="7">
    <location>
        <begin position="12"/>
        <end position="39"/>
    </location>
</feature>
<dbReference type="PANTHER" id="PTHR24379:SF123">
    <property type="entry name" value="ZINC FINGER AND BTB DOMAIN CONTAINING 17"/>
    <property type="match status" value="1"/>
</dbReference>
<keyword evidence="3 5" id="KW-0863">Zinc-finger</keyword>
<keyword evidence="1" id="KW-0479">Metal-binding</keyword>
<dbReference type="PROSITE" id="PS50157">
    <property type="entry name" value="ZINC_FINGER_C2H2_2"/>
    <property type="match status" value="3"/>
</dbReference>
<evidence type="ECO:0000259" key="7">
    <source>
        <dbReference type="PROSITE" id="PS50157"/>
    </source>
</evidence>
<sequence length="176" mass="19800">TLPMTNAGLPYYMCPFCCVTFTEKEVYQAHISIHSQPQCTNYGTLVCAKGMKMQNDKGRILECSHCKEVFAEEDLYNGHVQIHLPSNKLCGRCGKVFVSTFDLNKHYGVHCGFLYDCKECGRCFHSKNAPSQHQRTHQTLSIEETARSSDGKSSERTSASSFRGNSYITSLLSEYS</sequence>
<evidence type="ECO:0000256" key="4">
    <source>
        <dbReference type="ARBA" id="ARBA00022833"/>
    </source>
</evidence>
<feature type="domain" description="C2H2-type" evidence="7">
    <location>
        <begin position="115"/>
        <end position="137"/>
    </location>
</feature>
<dbReference type="AlphaFoldDB" id="A0A914ZSW2"/>
<dbReference type="Proteomes" id="UP000887569">
    <property type="component" value="Unplaced"/>
</dbReference>
<evidence type="ECO:0000256" key="6">
    <source>
        <dbReference type="SAM" id="MobiDB-lite"/>
    </source>
</evidence>
<dbReference type="PANTHER" id="PTHR24379">
    <property type="entry name" value="KRAB AND ZINC FINGER DOMAIN-CONTAINING"/>
    <property type="match status" value="1"/>
</dbReference>
<evidence type="ECO:0000313" key="8">
    <source>
        <dbReference type="Proteomes" id="UP000887569"/>
    </source>
</evidence>
<dbReference type="InterPro" id="IPR013087">
    <property type="entry name" value="Znf_C2H2_type"/>
</dbReference>
<dbReference type="WBParaSite" id="PgB08_g089_t02">
    <property type="protein sequence ID" value="PgB08_g089_t02"/>
    <property type="gene ID" value="PgB08_g089"/>
</dbReference>
<keyword evidence="4" id="KW-0862">Zinc</keyword>
<dbReference type="GO" id="GO:0008270">
    <property type="term" value="F:zinc ion binding"/>
    <property type="evidence" value="ECO:0007669"/>
    <property type="project" value="UniProtKB-KW"/>
</dbReference>
<feature type="domain" description="C2H2-type" evidence="7">
    <location>
        <begin position="88"/>
        <end position="112"/>
    </location>
</feature>
<evidence type="ECO:0000256" key="5">
    <source>
        <dbReference type="PROSITE-ProRule" id="PRU00042"/>
    </source>
</evidence>
<feature type="compositionally biased region" description="Basic and acidic residues" evidence="6">
    <location>
        <begin position="144"/>
        <end position="155"/>
    </location>
</feature>
<dbReference type="InterPro" id="IPR036236">
    <property type="entry name" value="Znf_C2H2_sf"/>
</dbReference>
<dbReference type="PROSITE" id="PS00028">
    <property type="entry name" value="ZINC_FINGER_C2H2_1"/>
    <property type="match status" value="4"/>
</dbReference>
<reference evidence="9" key="1">
    <citation type="submission" date="2022-11" db="UniProtKB">
        <authorList>
            <consortium name="WormBaseParasite"/>
        </authorList>
    </citation>
    <scope>IDENTIFICATION</scope>
</reference>
<organism evidence="8 9">
    <name type="scientific">Parascaris univalens</name>
    <name type="common">Nematode worm</name>
    <dbReference type="NCBI Taxonomy" id="6257"/>
    <lineage>
        <taxon>Eukaryota</taxon>
        <taxon>Metazoa</taxon>
        <taxon>Ecdysozoa</taxon>
        <taxon>Nematoda</taxon>
        <taxon>Chromadorea</taxon>
        <taxon>Rhabditida</taxon>
        <taxon>Spirurina</taxon>
        <taxon>Ascaridomorpha</taxon>
        <taxon>Ascaridoidea</taxon>
        <taxon>Ascarididae</taxon>
        <taxon>Parascaris</taxon>
    </lineage>
</organism>
<name>A0A914ZSW2_PARUN</name>
<evidence type="ECO:0000256" key="3">
    <source>
        <dbReference type="ARBA" id="ARBA00022771"/>
    </source>
</evidence>
<evidence type="ECO:0000256" key="1">
    <source>
        <dbReference type="ARBA" id="ARBA00022723"/>
    </source>
</evidence>
<dbReference type="SMART" id="SM00355">
    <property type="entry name" value="ZnF_C2H2"/>
    <property type="match status" value="4"/>
</dbReference>
<evidence type="ECO:0000256" key="2">
    <source>
        <dbReference type="ARBA" id="ARBA00022737"/>
    </source>
</evidence>